<evidence type="ECO:0000313" key="1">
    <source>
        <dbReference type="EMBL" id="JAH13202.1"/>
    </source>
</evidence>
<organism evidence="1">
    <name type="scientific">Anguilla anguilla</name>
    <name type="common">European freshwater eel</name>
    <name type="synonym">Muraena anguilla</name>
    <dbReference type="NCBI Taxonomy" id="7936"/>
    <lineage>
        <taxon>Eukaryota</taxon>
        <taxon>Metazoa</taxon>
        <taxon>Chordata</taxon>
        <taxon>Craniata</taxon>
        <taxon>Vertebrata</taxon>
        <taxon>Euteleostomi</taxon>
        <taxon>Actinopterygii</taxon>
        <taxon>Neopterygii</taxon>
        <taxon>Teleostei</taxon>
        <taxon>Anguilliformes</taxon>
        <taxon>Anguillidae</taxon>
        <taxon>Anguilla</taxon>
    </lineage>
</organism>
<reference evidence="1" key="2">
    <citation type="journal article" date="2015" name="Fish Shellfish Immunol.">
        <title>Early steps in the European eel (Anguilla anguilla)-Vibrio vulnificus interaction in the gills: Role of the RtxA13 toxin.</title>
        <authorList>
            <person name="Callol A."/>
            <person name="Pajuelo D."/>
            <person name="Ebbesson L."/>
            <person name="Teles M."/>
            <person name="MacKenzie S."/>
            <person name="Amaro C."/>
        </authorList>
    </citation>
    <scope>NUCLEOTIDE SEQUENCE</scope>
</reference>
<protein>
    <submittedName>
        <fullName evidence="1">Uncharacterized protein</fullName>
    </submittedName>
</protein>
<sequence length="66" mass="7112">MTNTETCSQMHMIVGPARNVCVHCVCAYCVRPEAQLRCVGCGQSLPFTVKCVSLGKELALVSRQGP</sequence>
<proteinExistence type="predicted"/>
<reference evidence="1" key="1">
    <citation type="submission" date="2014-11" db="EMBL/GenBank/DDBJ databases">
        <authorList>
            <person name="Amaro Gonzalez C."/>
        </authorList>
    </citation>
    <scope>NUCLEOTIDE SEQUENCE</scope>
</reference>
<name>A0A0E9Q9I3_ANGAN</name>
<dbReference type="AlphaFoldDB" id="A0A0E9Q9I3"/>
<accession>A0A0E9Q9I3</accession>
<dbReference type="EMBL" id="GBXM01095375">
    <property type="protein sequence ID" value="JAH13202.1"/>
    <property type="molecule type" value="Transcribed_RNA"/>
</dbReference>